<sequence length="175" mass="19265">MMARGKDLQAELERDDMDRLIKVLTDHRGPLSTEFARMLRQSHHNGSIKTWSDITAVLKQSFGLYAGSEIQQLWNAKYRAKSTRRSKAKHSPAGDSASRSSNPVPAAQKTGNRSSAGAHPASSASSNSVTVAERTEHFPNRCISCLLHVCPGAKDGAQLQPLCQEQMREVRVDPR</sequence>
<name>A0A1Y2HG16_9FUNG</name>
<feature type="region of interest" description="Disordered" evidence="1">
    <location>
        <begin position="78"/>
        <end position="132"/>
    </location>
</feature>
<dbReference type="AlphaFoldDB" id="A0A1Y2HG16"/>
<proteinExistence type="predicted"/>
<feature type="compositionally biased region" description="Polar residues" evidence="1">
    <location>
        <begin position="97"/>
        <end position="113"/>
    </location>
</feature>
<reference evidence="2 3" key="1">
    <citation type="submission" date="2016-07" db="EMBL/GenBank/DDBJ databases">
        <title>Pervasive Adenine N6-methylation of Active Genes in Fungi.</title>
        <authorList>
            <consortium name="DOE Joint Genome Institute"/>
            <person name="Mondo S.J."/>
            <person name="Dannebaum R.O."/>
            <person name="Kuo R.C."/>
            <person name="Labutti K."/>
            <person name="Haridas S."/>
            <person name="Kuo A."/>
            <person name="Salamov A."/>
            <person name="Ahrendt S.R."/>
            <person name="Lipzen A."/>
            <person name="Sullivan W."/>
            <person name="Andreopoulos W.B."/>
            <person name="Clum A."/>
            <person name="Lindquist E."/>
            <person name="Daum C."/>
            <person name="Ramamoorthy G.K."/>
            <person name="Gryganskyi A."/>
            <person name="Culley D."/>
            <person name="Magnuson J.K."/>
            <person name="James T.Y."/>
            <person name="O'Malley M.A."/>
            <person name="Stajich J.E."/>
            <person name="Spatafora J.W."/>
            <person name="Visel A."/>
            <person name="Grigoriev I.V."/>
        </authorList>
    </citation>
    <scope>NUCLEOTIDE SEQUENCE [LARGE SCALE GENOMIC DNA]</scope>
    <source>
        <strain evidence="2 3">PL171</strain>
    </source>
</reference>
<comment type="caution">
    <text evidence="2">The sequence shown here is derived from an EMBL/GenBank/DDBJ whole genome shotgun (WGS) entry which is preliminary data.</text>
</comment>
<accession>A0A1Y2HG16</accession>
<protein>
    <submittedName>
        <fullName evidence="2">Uncharacterized protein</fullName>
    </submittedName>
</protein>
<evidence type="ECO:0000256" key="1">
    <source>
        <dbReference type="SAM" id="MobiDB-lite"/>
    </source>
</evidence>
<gene>
    <name evidence="2" type="ORF">BCR44DRAFT_207719</name>
</gene>
<keyword evidence="3" id="KW-1185">Reference proteome</keyword>
<evidence type="ECO:0000313" key="3">
    <source>
        <dbReference type="Proteomes" id="UP000193411"/>
    </source>
</evidence>
<evidence type="ECO:0000313" key="2">
    <source>
        <dbReference type="EMBL" id="ORZ33527.1"/>
    </source>
</evidence>
<feature type="compositionally biased region" description="Low complexity" evidence="1">
    <location>
        <begin position="114"/>
        <end position="128"/>
    </location>
</feature>
<dbReference type="Proteomes" id="UP000193411">
    <property type="component" value="Unassembled WGS sequence"/>
</dbReference>
<dbReference type="EMBL" id="MCFL01000035">
    <property type="protein sequence ID" value="ORZ33527.1"/>
    <property type="molecule type" value="Genomic_DNA"/>
</dbReference>
<organism evidence="2 3">
    <name type="scientific">Catenaria anguillulae PL171</name>
    <dbReference type="NCBI Taxonomy" id="765915"/>
    <lineage>
        <taxon>Eukaryota</taxon>
        <taxon>Fungi</taxon>
        <taxon>Fungi incertae sedis</taxon>
        <taxon>Blastocladiomycota</taxon>
        <taxon>Blastocladiomycetes</taxon>
        <taxon>Blastocladiales</taxon>
        <taxon>Catenariaceae</taxon>
        <taxon>Catenaria</taxon>
    </lineage>
</organism>
<feature type="compositionally biased region" description="Basic residues" evidence="1">
    <location>
        <begin position="78"/>
        <end position="90"/>
    </location>
</feature>